<dbReference type="STRING" id="436907.A7THM3"/>
<feature type="compositionally biased region" description="Basic and acidic residues" evidence="8">
    <location>
        <begin position="324"/>
        <end position="340"/>
    </location>
</feature>
<dbReference type="InterPro" id="IPR024461">
    <property type="entry name" value="CCDC90-like"/>
</dbReference>
<keyword evidence="5" id="KW-0175">Coiled coil</keyword>
<proteinExistence type="predicted"/>
<dbReference type="RefSeq" id="XP_001646047.1">
    <property type="nucleotide sequence ID" value="XM_001645997.1"/>
</dbReference>
<accession>A7THM3</accession>
<keyword evidence="3" id="KW-0812">Transmembrane</keyword>
<keyword evidence="4" id="KW-1133">Transmembrane helix</keyword>
<evidence type="ECO:0000256" key="3">
    <source>
        <dbReference type="ARBA" id="ARBA00022692"/>
    </source>
</evidence>
<dbReference type="EMBL" id="DS480392">
    <property type="protein sequence ID" value="EDO18189.1"/>
    <property type="molecule type" value="Genomic_DNA"/>
</dbReference>
<organism evidence="10">
    <name type="scientific">Vanderwaltozyma polyspora (strain ATCC 22028 / DSM 70294 / BCRC 21397 / CBS 2163 / NBRC 10782 / NRRL Y-8283 / UCD 57-17)</name>
    <name type="common">Kluyveromyces polysporus</name>
    <dbReference type="NCBI Taxonomy" id="436907"/>
    <lineage>
        <taxon>Eukaryota</taxon>
        <taxon>Fungi</taxon>
        <taxon>Dikarya</taxon>
        <taxon>Ascomycota</taxon>
        <taxon>Saccharomycotina</taxon>
        <taxon>Saccharomycetes</taxon>
        <taxon>Saccharomycetales</taxon>
        <taxon>Saccharomycetaceae</taxon>
        <taxon>Vanderwaltozyma</taxon>
    </lineage>
</organism>
<keyword evidence="7" id="KW-0472">Membrane</keyword>
<keyword evidence="6" id="KW-0496">Mitochondrion</keyword>
<dbReference type="OrthoDB" id="5424147at2759"/>
<sequence length="359" mass="41703">MIRIWRCVRNDINGIFSNRRIVRYKYHGNPIVPMNLKRGLRSSSGTGTGGCGLLQKSMSLNVDEPSKNGNFIDSLKTTKFPSKGKLLPDDDEKPIDFMNKLPEELISGGNGLRPTRAENEFDSMKYFNILKKNGFNREQSELIVSLLFEVMNTEFFNDYNNKFLRSVELDNQSHLFHVAETELKYTIQNSRETKLNEYHLQLMKLNRDLDTMHDELHGMLINYIQRDSKVDFNNQKIENTLLVRTIKLALADCSNRITTKILGKTKSDIENLRWQTTRSGLLAITTLVFVIMWGINISKKITEENEKPVEVILHTIDQEENEDKEDKVKEQESSEKSEDIRDFELYYGRKFDGLDEDSK</sequence>
<evidence type="ECO:0000256" key="8">
    <source>
        <dbReference type="SAM" id="MobiDB-lite"/>
    </source>
</evidence>
<dbReference type="PhylomeDB" id="A7THM3"/>
<evidence type="ECO:0000256" key="6">
    <source>
        <dbReference type="ARBA" id="ARBA00023128"/>
    </source>
</evidence>
<dbReference type="OMA" id="ELDNQSH"/>
<dbReference type="Pfam" id="PF07798">
    <property type="entry name" value="CCDC90-like"/>
    <property type="match status" value="1"/>
</dbReference>
<feature type="region of interest" description="Disordered" evidence="8">
    <location>
        <begin position="315"/>
        <end position="340"/>
    </location>
</feature>
<protein>
    <submittedName>
        <fullName evidence="9">Uncharacterized protein</fullName>
    </submittedName>
</protein>
<dbReference type="AlphaFoldDB" id="A7THM3"/>
<name>A7THM3_VANPO</name>
<comment type="subcellular location">
    <subcellularLocation>
        <location evidence="2">Membrane</location>
    </subcellularLocation>
    <subcellularLocation>
        <location evidence="1">Mitochondrion</location>
    </subcellularLocation>
</comment>
<dbReference type="KEGG" id="vpo:Kpol_543p18"/>
<dbReference type="GeneID" id="5546463"/>
<evidence type="ECO:0000313" key="10">
    <source>
        <dbReference type="Proteomes" id="UP000000267"/>
    </source>
</evidence>
<dbReference type="FunCoup" id="A7THM3">
    <property type="interactions" value="3"/>
</dbReference>
<dbReference type="eggNOG" id="ENOG502RBZK">
    <property type="taxonomic scope" value="Eukaryota"/>
</dbReference>
<dbReference type="GO" id="GO:0005743">
    <property type="term" value="C:mitochondrial inner membrane"/>
    <property type="evidence" value="ECO:0007669"/>
    <property type="project" value="EnsemblFungi"/>
</dbReference>
<dbReference type="InParanoid" id="A7THM3"/>
<evidence type="ECO:0000256" key="1">
    <source>
        <dbReference type="ARBA" id="ARBA00004173"/>
    </source>
</evidence>
<dbReference type="HOGENOM" id="CLU_772070_0_0_1"/>
<reference evidence="9 10" key="1">
    <citation type="journal article" date="2007" name="Proc. Natl. Acad. Sci. U.S.A.">
        <title>Independent sorting-out of thousands of duplicated gene pairs in two yeast species descended from a whole-genome duplication.</title>
        <authorList>
            <person name="Scannell D.R."/>
            <person name="Frank A.C."/>
            <person name="Conant G.C."/>
            <person name="Byrne K.P."/>
            <person name="Woolfit M."/>
            <person name="Wolfe K.H."/>
        </authorList>
    </citation>
    <scope>NUCLEOTIDE SEQUENCE [LARGE SCALE GENOMIC DNA]</scope>
    <source>
        <strain evidence="10">ATCC 22028 / DSM 70294 / BCRC 21397 / CBS 2163 / NBRC 10782 / NRRL Y-8283 / UCD 57-17</strain>
    </source>
</reference>
<evidence type="ECO:0000256" key="4">
    <source>
        <dbReference type="ARBA" id="ARBA00022989"/>
    </source>
</evidence>
<evidence type="ECO:0000256" key="2">
    <source>
        <dbReference type="ARBA" id="ARBA00004370"/>
    </source>
</evidence>
<dbReference type="GO" id="GO:2000214">
    <property type="term" value="P:regulation of L-proline metabolic process"/>
    <property type="evidence" value="ECO:0007669"/>
    <property type="project" value="EnsemblFungi"/>
</dbReference>
<keyword evidence="10" id="KW-1185">Reference proteome</keyword>
<dbReference type="Proteomes" id="UP000000267">
    <property type="component" value="Unassembled WGS sequence"/>
</dbReference>
<evidence type="ECO:0000256" key="5">
    <source>
        <dbReference type="ARBA" id="ARBA00023054"/>
    </source>
</evidence>
<dbReference type="Gene3D" id="1.20.5.340">
    <property type="match status" value="1"/>
</dbReference>
<gene>
    <name evidence="9" type="ORF">Kpol_543p18</name>
</gene>
<evidence type="ECO:0000256" key="7">
    <source>
        <dbReference type="ARBA" id="ARBA00023136"/>
    </source>
</evidence>
<dbReference type="PANTHER" id="PTHR14360">
    <property type="entry name" value="PROTEIN FMP32, MITOCHONDRIAL"/>
    <property type="match status" value="1"/>
</dbReference>
<dbReference type="PANTHER" id="PTHR14360:SF12">
    <property type="entry name" value="MOZ PROTEIN REPRESENTS A CHROMATIN-ASSOCIATED ACETYLTRANSFERASE"/>
    <property type="match status" value="1"/>
</dbReference>
<evidence type="ECO:0000313" key="9">
    <source>
        <dbReference type="EMBL" id="EDO18189.1"/>
    </source>
</evidence>